<evidence type="ECO:0000256" key="4">
    <source>
        <dbReference type="ARBA" id="ARBA00023194"/>
    </source>
</evidence>
<keyword evidence="10" id="KW-0808">Transferase</keyword>
<gene>
    <name evidence="10" type="primary">ppsA_2</name>
    <name evidence="10" type="ORF">NCTC12961_02207</name>
</gene>
<evidence type="ECO:0000313" key="11">
    <source>
        <dbReference type="Proteomes" id="UP000248897"/>
    </source>
</evidence>
<dbReference type="SUPFAM" id="SSF52009">
    <property type="entry name" value="Phosphohistidine domain"/>
    <property type="match status" value="1"/>
</dbReference>
<dbReference type="Gene3D" id="3.90.660.10">
    <property type="match status" value="1"/>
</dbReference>
<protein>
    <recommendedName>
        <fullName evidence="6">Prodigiosin synthesizing transferase PigC</fullName>
    </recommendedName>
    <alternativeName>
        <fullName evidence="7">Prodigiosin synthetase PigC</fullName>
    </alternativeName>
</protein>
<dbReference type="SUPFAM" id="SSF56059">
    <property type="entry name" value="Glutathione synthetase ATP-binding domain-like"/>
    <property type="match status" value="1"/>
</dbReference>
<evidence type="ECO:0000256" key="3">
    <source>
        <dbReference type="ARBA" id="ARBA00022840"/>
    </source>
</evidence>
<dbReference type="Pfam" id="PF01326">
    <property type="entry name" value="PPDK_N"/>
    <property type="match status" value="1"/>
</dbReference>
<dbReference type="SUPFAM" id="SSF51905">
    <property type="entry name" value="FAD/NAD(P)-binding domain"/>
    <property type="match status" value="1"/>
</dbReference>
<dbReference type="InterPro" id="IPR051549">
    <property type="entry name" value="PEP_Utilizing_Enz"/>
</dbReference>
<keyword evidence="10" id="KW-0670">Pyruvate</keyword>
<keyword evidence="3" id="KW-0067">ATP-binding</keyword>
<dbReference type="InterPro" id="IPR036188">
    <property type="entry name" value="FAD/NAD-bd_sf"/>
</dbReference>
<dbReference type="PANTHER" id="PTHR43615">
    <property type="entry name" value="PHOSPHOENOLPYRUVATE SYNTHASE-RELATED"/>
    <property type="match status" value="1"/>
</dbReference>
<evidence type="ECO:0000256" key="6">
    <source>
        <dbReference type="ARBA" id="ARBA00068614"/>
    </source>
</evidence>
<dbReference type="InterPro" id="IPR002192">
    <property type="entry name" value="PPDK_AMP/ATP-bd"/>
</dbReference>
<organism evidence="10 11">
    <name type="scientific">Serratia plymuthica</name>
    <dbReference type="NCBI Taxonomy" id="82996"/>
    <lineage>
        <taxon>Bacteria</taxon>
        <taxon>Pseudomonadati</taxon>
        <taxon>Pseudomonadota</taxon>
        <taxon>Gammaproteobacteria</taxon>
        <taxon>Enterobacterales</taxon>
        <taxon>Yersiniaceae</taxon>
        <taxon>Serratia</taxon>
    </lineage>
</organism>
<comment type="similarity">
    <text evidence="1">Belongs to the PIGC family.</text>
</comment>
<keyword evidence="2" id="KW-0547">Nucleotide-binding</keyword>
<dbReference type="Gene3D" id="3.30.1490.20">
    <property type="entry name" value="ATP-grasp fold, A domain"/>
    <property type="match status" value="1"/>
</dbReference>
<evidence type="ECO:0000256" key="2">
    <source>
        <dbReference type="ARBA" id="ARBA00022741"/>
    </source>
</evidence>
<dbReference type="Proteomes" id="UP000248897">
    <property type="component" value="Chromosome 1"/>
</dbReference>
<dbReference type="Gene3D" id="3.50.30.10">
    <property type="entry name" value="Phosphohistidine domain"/>
    <property type="match status" value="1"/>
</dbReference>
<dbReference type="Pfam" id="PF13450">
    <property type="entry name" value="NAD_binding_8"/>
    <property type="match status" value="1"/>
</dbReference>
<dbReference type="GO" id="GO:0005524">
    <property type="term" value="F:ATP binding"/>
    <property type="evidence" value="ECO:0007669"/>
    <property type="project" value="UniProtKB-KW"/>
</dbReference>
<dbReference type="GO" id="GO:0017000">
    <property type="term" value="P:antibiotic biosynthetic process"/>
    <property type="evidence" value="ECO:0007669"/>
    <property type="project" value="UniProtKB-KW"/>
</dbReference>
<name>A0A2X4UBP9_SERPL</name>
<sequence length="1410" mass="157224">MVIIGGGVSGLTAATELTHKRVLVLEKSPTFGGNARYNTVSTLKFPIAGVCFQQPQPDSSMMRLLKKVGLDQAYKSNEKDTLVFFDTFLLLRCLGEVTLGFLKYPAYLLKLSVWGLTGQLFLHAIIGKPYVVAAKQLGDPIFAELYTFLDKFSPRSKHYPSLPWTPDSAWSHEHMALLDNLSLHDYLFEPDKLGPLPEHLQPPRKLGKLVENAVATTLRVECLDIHDVSAYVGLHFLVGYLRGNLVTLPGGNGGISAGLYDYLSGHDTIRLQSHAQLQAITPQPNGTLIEVIVNGELSRVMARQVIWAAPKTELASWLPALPAEQLAALEQIRHEDYYLANVLLEKPLLSHSFGGYLIEPDAANEPYSWCKAGTCLVANWMDNQAGADVGVLTLLKPTTRSERQDRTAKNEFVALQQQTYVEIAKVLRNLGIPASMIEDIHIWYWPAGLVTSVVGQQAQGVFNLARQPFKNIHFANQDSVGIGNIESAVSAGLEAATAVKAALAQEFPPNRFRRQSGDVVMSRSLIVELSGDPMLKHHHLGGKGYSLNHLIKAGLPVPPAFCITVQAYQQFIEATVPGQILTKGARGEVRDIILGANVPTSLQQAINDAYQQLGDDASIAVRSSALEEDGQHQSFAGQYDTYLHVKGAEEVLRKVQSCWASLWAERTAHYSQTHASESEIAVVLQVMVDADAAGVMFTQDPLTGNADQVVIDSCWGLGEGVVSGQVTTDSFTLDKASANLCDRQIRHKSHYCQRDAQGQVTLLSTPEAKRDIPSLTPEQLRQLVTLARQAQLIYRTELDIEWAVKDNQVWLLQARPVTTQAKPAQVIYANPWENDQAIKDRAFFSRMDTGEIVTGLMTPLGLSFCRFYQKHIHGPAIKTMGLADISDWQIYMGYIQGYVYLNISGSAYMLRQCPPTRDEMKFTTRYATADIDFSHYENPYGKGVQGWSYVKSGWYWLKQQVHNLRSAANTVEQMIALRQQETRRFLALDLTALSLVELEQELQRVDRFFLDSCAAYMPFFLQSFALYDALAQTCERYLKGRGQGLQNRIKASMNNLRTIEVTLGIIKMVDKVNRQPALKALFEQHSANELVNILPEDEISRVFWQGDFKDFLFEFGTRGRQEFELSIPRWNDDPSYLLQVMKMYLQHPVDLQKKLRETERLRHQDSEALFKEMTWVGRFKLKTLTRLYAVMAERREATRPTFITETWFYRCIMLEVLRRLETQGVVKMSDLPYVDFEQFRAYMAGKIPAQQAFAQTLLDQNRHQHLLNLHAEEPPLAIIGSYTPKMKTPAADNTAGVFTGLAASPGKVVGKARVITDLPTQAGELQPNEILVARFTDASWTPLFALAAGIVTDIGSTLSHSCIVAREFGIPAVVNLKVATQLIASGDTLILDGDSGTVIIQRGEEPDADG</sequence>
<reference evidence="10 11" key="1">
    <citation type="submission" date="2018-06" db="EMBL/GenBank/DDBJ databases">
        <authorList>
            <consortium name="Pathogen Informatics"/>
            <person name="Doyle S."/>
        </authorList>
    </citation>
    <scope>NUCLEOTIDE SEQUENCE [LARGE SCALE GENOMIC DNA]</scope>
    <source>
        <strain evidence="10 11">NCTC12961</strain>
    </source>
</reference>
<evidence type="ECO:0000256" key="7">
    <source>
        <dbReference type="ARBA" id="ARBA00080054"/>
    </source>
</evidence>
<dbReference type="FunFam" id="3.50.30.10:FF:000007">
    <property type="entry name" value="Phosphoenolpyruvate synthase"/>
    <property type="match status" value="1"/>
</dbReference>
<dbReference type="InterPro" id="IPR036637">
    <property type="entry name" value="Phosphohistidine_dom_sf"/>
</dbReference>
<dbReference type="Gene3D" id="1.10.405.10">
    <property type="entry name" value="Guanine Nucleotide Dissociation Inhibitor, domain 1"/>
    <property type="match status" value="1"/>
</dbReference>
<dbReference type="PANTHER" id="PTHR43615:SF1">
    <property type="entry name" value="PPDK_N DOMAIN-CONTAINING PROTEIN"/>
    <property type="match status" value="1"/>
</dbReference>
<dbReference type="InterPro" id="IPR013815">
    <property type="entry name" value="ATP_grasp_subdomain_1"/>
</dbReference>
<dbReference type="GO" id="GO:0016301">
    <property type="term" value="F:kinase activity"/>
    <property type="evidence" value="ECO:0007669"/>
    <property type="project" value="InterPro"/>
</dbReference>
<evidence type="ECO:0000256" key="1">
    <source>
        <dbReference type="ARBA" id="ARBA00008321"/>
    </source>
</evidence>
<dbReference type="Gene3D" id="3.50.50.60">
    <property type="entry name" value="FAD/NAD(P)-binding domain"/>
    <property type="match status" value="2"/>
</dbReference>
<dbReference type="Gene3D" id="3.30.470.20">
    <property type="entry name" value="ATP-grasp fold, B domain"/>
    <property type="match status" value="1"/>
</dbReference>
<accession>A0A2X4UBP9</accession>
<keyword evidence="4" id="KW-0045">Antibiotic biosynthesis</keyword>
<dbReference type="Pfam" id="PF00391">
    <property type="entry name" value="PEP-utilizers"/>
    <property type="match status" value="1"/>
</dbReference>
<proteinExistence type="inferred from homology"/>
<evidence type="ECO:0000259" key="8">
    <source>
        <dbReference type="Pfam" id="PF00391"/>
    </source>
</evidence>
<evidence type="ECO:0000256" key="5">
    <source>
        <dbReference type="ARBA" id="ARBA00060561"/>
    </source>
</evidence>
<evidence type="ECO:0000259" key="9">
    <source>
        <dbReference type="Pfam" id="PF01326"/>
    </source>
</evidence>
<dbReference type="InterPro" id="IPR008279">
    <property type="entry name" value="PEP-util_enz_mobile_dom"/>
</dbReference>
<dbReference type="EMBL" id="LS483469">
    <property type="protein sequence ID" value="SQI36583.1"/>
    <property type="molecule type" value="Genomic_DNA"/>
</dbReference>
<feature type="domain" description="PEP-utilising enzyme mobile" evidence="8">
    <location>
        <begin position="1326"/>
        <end position="1396"/>
    </location>
</feature>
<evidence type="ECO:0000313" key="10">
    <source>
        <dbReference type="EMBL" id="SQI36583.1"/>
    </source>
</evidence>
<feature type="domain" description="Pyruvate phosphate dikinase AMP/ATP-binding" evidence="9">
    <location>
        <begin position="539"/>
        <end position="825"/>
    </location>
</feature>
<comment type="pathway">
    <text evidence="5">Antibiotic biosynthesis; prodigiosin biosynthesis.</text>
</comment>